<dbReference type="GO" id="GO:0008168">
    <property type="term" value="F:methyltransferase activity"/>
    <property type="evidence" value="ECO:0007669"/>
    <property type="project" value="UniProtKB-KW"/>
</dbReference>
<dbReference type="Proteomes" id="UP000199052">
    <property type="component" value="Unassembled WGS sequence"/>
</dbReference>
<feature type="domain" description="Methyltransferase" evidence="4">
    <location>
        <begin position="50"/>
        <end position="138"/>
    </location>
</feature>
<accession>A0A1I2VLU4</accession>
<feature type="compositionally biased region" description="Low complexity" evidence="3">
    <location>
        <begin position="229"/>
        <end position="246"/>
    </location>
</feature>
<dbReference type="AlphaFoldDB" id="A0A1I2VLU4"/>
<feature type="region of interest" description="Disordered" evidence="3">
    <location>
        <begin position="229"/>
        <end position="254"/>
    </location>
</feature>
<evidence type="ECO:0000259" key="4">
    <source>
        <dbReference type="Pfam" id="PF13649"/>
    </source>
</evidence>
<evidence type="ECO:0000313" key="5">
    <source>
        <dbReference type="EMBL" id="SFG90090.1"/>
    </source>
</evidence>
<reference evidence="5 6" key="1">
    <citation type="submission" date="2016-10" db="EMBL/GenBank/DDBJ databases">
        <authorList>
            <person name="de Groot N.N."/>
        </authorList>
    </citation>
    <scope>NUCLEOTIDE SEQUENCE [LARGE SCALE GENOMIC DNA]</scope>
    <source>
        <strain evidence="5 6">CPCC 202808</strain>
    </source>
</reference>
<dbReference type="Pfam" id="PF13649">
    <property type="entry name" value="Methyltransf_25"/>
    <property type="match status" value="1"/>
</dbReference>
<dbReference type="InterPro" id="IPR029063">
    <property type="entry name" value="SAM-dependent_MTases_sf"/>
</dbReference>
<dbReference type="Gene3D" id="3.40.50.150">
    <property type="entry name" value="Vaccinia Virus protein VP39"/>
    <property type="match status" value="1"/>
</dbReference>
<dbReference type="STRING" id="504797.SAMN05421678_109239"/>
<dbReference type="InterPro" id="IPR051052">
    <property type="entry name" value="Diverse_substrate_MTase"/>
</dbReference>
<keyword evidence="1 5" id="KW-0489">Methyltransferase</keyword>
<protein>
    <submittedName>
        <fullName evidence="5">2-polyprenyl-3-methyl-5-hydroxy-6-metoxy-1,4-benzoquinol methylase</fullName>
    </submittedName>
</protein>
<organism evidence="5 6">
    <name type="scientific">Actinopolymorpha cephalotaxi</name>
    <dbReference type="NCBI Taxonomy" id="504797"/>
    <lineage>
        <taxon>Bacteria</taxon>
        <taxon>Bacillati</taxon>
        <taxon>Actinomycetota</taxon>
        <taxon>Actinomycetes</taxon>
        <taxon>Propionibacteriales</taxon>
        <taxon>Actinopolymorphaceae</taxon>
        <taxon>Actinopolymorpha</taxon>
    </lineage>
</organism>
<sequence length="254" mass="27989">MPTLPGMSVPPTHRALEAIDRFNRAHPWDHNAHYHRWILRRLPRRFGTAVDVGCGRGELARLLAERSEAVDGIDSDPQIIAAARESTAPGARVSFSAGDALTDVPPGSFDVITCVATVHHLPFAEAIGLFRRRLAPGGTLVIVGLYEERTLGDHLLGAASVPLNLVIGLLKNTRALRRNPGPASMAARTRPAGMTFADITRQARAALPGVRLRRRLFWRYTLVWHRPSRPASGRGRPTASRGAWSRPARRVRRR</sequence>
<dbReference type="EMBL" id="FOOI01000009">
    <property type="protein sequence ID" value="SFG90090.1"/>
    <property type="molecule type" value="Genomic_DNA"/>
</dbReference>
<gene>
    <name evidence="5" type="ORF">SAMN05421678_109239</name>
</gene>
<dbReference type="PANTHER" id="PTHR44942:SF4">
    <property type="entry name" value="METHYLTRANSFERASE TYPE 11 DOMAIN-CONTAINING PROTEIN"/>
    <property type="match status" value="1"/>
</dbReference>
<evidence type="ECO:0000256" key="1">
    <source>
        <dbReference type="ARBA" id="ARBA00022603"/>
    </source>
</evidence>
<dbReference type="PANTHER" id="PTHR44942">
    <property type="entry name" value="METHYLTRANSF_11 DOMAIN-CONTAINING PROTEIN"/>
    <property type="match status" value="1"/>
</dbReference>
<dbReference type="GO" id="GO:0032259">
    <property type="term" value="P:methylation"/>
    <property type="evidence" value="ECO:0007669"/>
    <property type="project" value="UniProtKB-KW"/>
</dbReference>
<keyword evidence="2" id="KW-0808">Transferase</keyword>
<proteinExistence type="predicted"/>
<dbReference type="SUPFAM" id="SSF53335">
    <property type="entry name" value="S-adenosyl-L-methionine-dependent methyltransferases"/>
    <property type="match status" value="1"/>
</dbReference>
<dbReference type="CDD" id="cd02440">
    <property type="entry name" value="AdoMet_MTases"/>
    <property type="match status" value="1"/>
</dbReference>
<name>A0A1I2VLU4_9ACTN</name>
<dbReference type="InterPro" id="IPR041698">
    <property type="entry name" value="Methyltransf_25"/>
</dbReference>
<evidence type="ECO:0000256" key="2">
    <source>
        <dbReference type="ARBA" id="ARBA00022679"/>
    </source>
</evidence>
<evidence type="ECO:0000313" key="6">
    <source>
        <dbReference type="Proteomes" id="UP000199052"/>
    </source>
</evidence>
<evidence type="ECO:0000256" key="3">
    <source>
        <dbReference type="SAM" id="MobiDB-lite"/>
    </source>
</evidence>